<dbReference type="EMBL" id="WIUZ02000051">
    <property type="protein sequence ID" value="KAF9777302.1"/>
    <property type="molecule type" value="Genomic_DNA"/>
</dbReference>
<feature type="region of interest" description="Disordered" evidence="1">
    <location>
        <begin position="73"/>
        <end position="95"/>
    </location>
</feature>
<reference evidence="2" key="2">
    <citation type="submission" date="2020-11" db="EMBL/GenBank/DDBJ databases">
        <authorList>
            <consortium name="DOE Joint Genome Institute"/>
            <person name="Kuo A."/>
            <person name="Miyauchi S."/>
            <person name="Kiss E."/>
            <person name="Drula E."/>
            <person name="Kohler A."/>
            <person name="Sanchez-Garcia M."/>
            <person name="Andreopoulos B."/>
            <person name="Barry K.W."/>
            <person name="Bonito G."/>
            <person name="Buee M."/>
            <person name="Carver A."/>
            <person name="Chen C."/>
            <person name="Cichocki N."/>
            <person name="Clum A."/>
            <person name="Culley D."/>
            <person name="Crous P.W."/>
            <person name="Fauchery L."/>
            <person name="Girlanda M."/>
            <person name="Hayes R."/>
            <person name="Keri Z."/>
            <person name="Labutti K."/>
            <person name="Lipzen A."/>
            <person name="Lombard V."/>
            <person name="Magnuson J."/>
            <person name="Maillard F."/>
            <person name="Morin E."/>
            <person name="Murat C."/>
            <person name="Nolan M."/>
            <person name="Ohm R."/>
            <person name="Pangilinan J."/>
            <person name="Pereira M."/>
            <person name="Perotto S."/>
            <person name="Peter M."/>
            <person name="Riley R."/>
            <person name="Sitrit Y."/>
            <person name="Stielow B."/>
            <person name="Szollosi G."/>
            <person name="Zifcakova L."/>
            <person name="Stursova M."/>
            <person name="Spatafora J.W."/>
            <person name="Tedersoo L."/>
            <person name="Vaario L.-M."/>
            <person name="Yamada A."/>
            <person name="Yan M."/>
            <person name="Wang P."/>
            <person name="Xu J."/>
            <person name="Bruns T."/>
            <person name="Baldrian P."/>
            <person name="Vilgalys R."/>
            <person name="Henrissat B."/>
            <person name="Grigoriev I.V."/>
            <person name="Hibbett D."/>
            <person name="Nagy L.G."/>
            <person name="Martin F.M."/>
        </authorList>
    </citation>
    <scope>NUCLEOTIDE SEQUENCE</scope>
    <source>
        <strain evidence="2">UH-Tt-Lm1</strain>
    </source>
</reference>
<evidence type="ECO:0000313" key="3">
    <source>
        <dbReference type="Proteomes" id="UP000736335"/>
    </source>
</evidence>
<proteinExistence type="predicted"/>
<dbReference type="AlphaFoldDB" id="A0A9P6H1A0"/>
<evidence type="ECO:0000256" key="1">
    <source>
        <dbReference type="SAM" id="MobiDB-lite"/>
    </source>
</evidence>
<comment type="caution">
    <text evidence="2">The sequence shown here is derived from an EMBL/GenBank/DDBJ whole genome shotgun (WGS) entry which is preliminary data.</text>
</comment>
<dbReference type="Proteomes" id="UP000736335">
    <property type="component" value="Unassembled WGS sequence"/>
</dbReference>
<dbReference type="OrthoDB" id="3264486at2759"/>
<feature type="non-terminal residue" evidence="2">
    <location>
        <position position="1"/>
    </location>
</feature>
<protein>
    <submittedName>
        <fullName evidence="2">Uncharacterized protein</fullName>
    </submittedName>
</protein>
<gene>
    <name evidence="2" type="ORF">BJ322DRAFT_1015764</name>
</gene>
<reference evidence="2" key="1">
    <citation type="journal article" date="2020" name="Nat. Commun.">
        <title>Large-scale genome sequencing of mycorrhizal fungi provides insights into the early evolution of symbiotic traits.</title>
        <authorList>
            <person name="Miyauchi S."/>
            <person name="Kiss E."/>
            <person name="Kuo A."/>
            <person name="Drula E."/>
            <person name="Kohler A."/>
            <person name="Sanchez-Garcia M."/>
            <person name="Morin E."/>
            <person name="Andreopoulos B."/>
            <person name="Barry K.W."/>
            <person name="Bonito G."/>
            <person name="Buee M."/>
            <person name="Carver A."/>
            <person name="Chen C."/>
            <person name="Cichocki N."/>
            <person name="Clum A."/>
            <person name="Culley D."/>
            <person name="Crous P.W."/>
            <person name="Fauchery L."/>
            <person name="Girlanda M."/>
            <person name="Hayes R.D."/>
            <person name="Keri Z."/>
            <person name="LaButti K."/>
            <person name="Lipzen A."/>
            <person name="Lombard V."/>
            <person name="Magnuson J."/>
            <person name="Maillard F."/>
            <person name="Murat C."/>
            <person name="Nolan M."/>
            <person name="Ohm R.A."/>
            <person name="Pangilinan J."/>
            <person name="Pereira M.F."/>
            <person name="Perotto S."/>
            <person name="Peter M."/>
            <person name="Pfister S."/>
            <person name="Riley R."/>
            <person name="Sitrit Y."/>
            <person name="Stielow J.B."/>
            <person name="Szollosi G."/>
            <person name="Zifcakova L."/>
            <person name="Stursova M."/>
            <person name="Spatafora J.W."/>
            <person name="Tedersoo L."/>
            <person name="Vaario L.M."/>
            <person name="Yamada A."/>
            <person name="Yan M."/>
            <person name="Wang P."/>
            <person name="Xu J."/>
            <person name="Bruns T."/>
            <person name="Baldrian P."/>
            <person name="Vilgalys R."/>
            <person name="Dunand C."/>
            <person name="Henrissat B."/>
            <person name="Grigoriev I.V."/>
            <person name="Hibbett D."/>
            <person name="Nagy L.G."/>
            <person name="Martin F.M."/>
        </authorList>
    </citation>
    <scope>NUCLEOTIDE SEQUENCE</scope>
    <source>
        <strain evidence="2">UH-Tt-Lm1</strain>
    </source>
</reference>
<evidence type="ECO:0000313" key="2">
    <source>
        <dbReference type="EMBL" id="KAF9777302.1"/>
    </source>
</evidence>
<keyword evidence="3" id="KW-1185">Reference proteome</keyword>
<dbReference type="Gene3D" id="3.60.130.30">
    <property type="match status" value="1"/>
</dbReference>
<organism evidence="2 3">
    <name type="scientific">Thelephora terrestris</name>
    <dbReference type="NCBI Taxonomy" id="56493"/>
    <lineage>
        <taxon>Eukaryota</taxon>
        <taxon>Fungi</taxon>
        <taxon>Dikarya</taxon>
        <taxon>Basidiomycota</taxon>
        <taxon>Agaricomycotina</taxon>
        <taxon>Agaricomycetes</taxon>
        <taxon>Thelephorales</taxon>
        <taxon>Thelephoraceae</taxon>
        <taxon>Thelephora</taxon>
    </lineage>
</organism>
<accession>A0A9P6H1A0</accession>
<name>A0A9P6H1A0_9AGAM</name>
<sequence>FEGFDLRQTVEAARTKGAKPNNREPELETRWLDDRPRLAVDRNGIPIILHIPNWHRKKSLVGRFNDLCLKLAEKTPPTPGDSADGGYRNSPDAYQDAEGEVSGRIKLVTCWHAIGHPNDAPVPSSSVTGSGRKFAVATTALSDFKLIAKRLNKILEVLDPGAASQYLNLRQTAMDKVPYLRAFDAVDPSYWQGRMILFNSQTPAHTDNRCPPPEWTPLHAAGTFTEGGCFYAHDLKLRMRYLPGDLIFLRGYSLSHSVKPWKGGQRISVVYFTHESVWQNFDCVLTL</sequence>